<dbReference type="Proteomes" id="UP000625711">
    <property type="component" value="Unassembled WGS sequence"/>
</dbReference>
<dbReference type="EMBL" id="JAACXV010000223">
    <property type="protein sequence ID" value="KAF7281773.1"/>
    <property type="molecule type" value="Genomic_DNA"/>
</dbReference>
<accession>A0A834MFK6</accession>
<gene>
    <name evidence="1" type="ORF">GWI33_004256</name>
</gene>
<evidence type="ECO:0000313" key="1">
    <source>
        <dbReference type="EMBL" id="KAF7281773.1"/>
    </source>
</evidence>
<dbReference type="AlphaFoldDB" id="A0A834MFK6"/>
<evidence type="ECO:0000313" key="2">
    <source>
        <dbReference type="Proteomes" id="UP000625711"/>
    </source>
</evidence>
<comment type="caution">
    <text evidence="1">The sequence shown here is derived from an EMBL/GenBank/DDBJ whole genome shotgun (WGS) entry which is preliminary data.</text>
</comment>
<protein>
    <submittedName>
        <fullName evidence="1">Uncharacterized protein</fullName>
    </submittedName>
</protein>
<keyword evidence="2" id="KW-1185">Reference proteome</keyword>
<reference evidence="1" key="1">
    <citation type="submission" date="2020-08" db="EMBL/GenBank/DDBJ databases">
        <title>Genome sequencing and assembly of the red palm weevil Rhynchophorus ferrugineus.</title>
        <authorList>
            <person name="Dias G.B."/>
            <person name="Bergman C.M."/>
            <person name="Manee M."/>
        </authorList>
    </citation>
    <scope>NUCLEOTIDE SEQUENCE</scope>
    <source>
        <strain evidence="1">AA-2017</strain>
        <tissue evidence="1">Whole larva</tissue>
    </source>
</reference>
<sequence length="153" mass="17098">MPNFSLYYQLSDFIRFNIIPLAPNKPPASLLCAPVYIHVHVSVPFWRRDGSGETQIGDPPRQNRRLTTGAPSKCYRTYRRKKYDKNRLVGGRWEAETDESRRAKDAAATVKVGCGQPGAVETFKVSSSVSRTTTVLERGVRVTCGARFHEAGP</sequence>
<organism evidence="1 2">
    <name type="scientific">Rhynchophorus ferrugineus</name>
    <name type="common">Red palm weevil</name>
    <name type="synonym">Curculio ferrugineus</name>
    <dbReference type="NCBI Taxonomy" id="354439"/>
    <lineage>
        <taxon>Eukaryota</taxon>
        <taxon>Metazoa</taxon>
        <taxon>Ecdysozoa</taxon>
        <taxon>Arthropoda</taxon>
        <taxon>Hexapoda</taxon>
        <taxon>Insecta</taxon>
        <taxon>Pterygota</taxon>
        <taxon>Neoptera</taxon>
        <taxon>Endopterygota</taxon>
        <taxon>Coleoptera</taxon>
        <taxon>Polyphaga</taxon>
        <taxon>Cucujiformia</taxon>
        <taxon>Curculionidae</taxon>
        <taxon>Dryophthorinae</taxon>
        <taxon>Rhynchophorus</taxon>
    </lineage>
</organism>
<proteinExistence type="predicted"/>
<name>A0A834MFK6_RHYFE</name>